<organism evidence="13 14">
    <name type="scientific">Geranomyces variabilis</name>
    <dbReference type="NCBI Taxonomy" id="109894"/>
    <lineage>
        <taxon>Eukaryota</taxon>
        <taxon>Fungi</taxon>
        <taxon>Fungi incertae sedis</taxon>
        <taxon>Chytridiomycota</taxon>
        <taxon>Chytridiomycota incertae sedis</taxon>
        <taxon>Chytridiomycetes</taxon>
        <taxon>Spizellomycetales</taxon>
        <taxon>Powellomycetaceae</taxon>
        <taxon>Geranomyces</taxon>
    </lineage>
</organism>
<evidence type="ECO:0000256" key="1">
    <source>
        <dbReference type="ARBA" id="ARBA00004370"/>
    </source>
</evidence>
<comment type="similarity">
    <text evidence="10">Belongs to the MDM34 family.</text>
</comment>
<dbReference type="GO" id="GO:0007005">
    <property type="term" value="P:mitochondrion organization"/>
    <property type="evidence" value="ECO:0007669"/>
    <property type="project" value="InterPro"/>
</dbReference>
<evidence type="ECO:0000256" key="9">
    <source>
        <dbReference type="ARBA" id="ARBA00023136"/>
    </source>
</evidence>
<evidence type="ECO:0000256" key="3">
    <source>
        <dbReference type="ARBA" id="ARBA00022452"/>
    </source>
</evidence>
<keyword evidence="7" id="KW-0446">Lipid-binding</keyword>
<evidence type="ECO:0000256" key="5">
    <source>
        <dbReference type="ARBA" id="ARBA00022787"/>
    </source>
</evidence>
<evidence type="ECO:0000313" key="14">
    <source>
        <dbReference type="Proteomes" id="UP001212152"/>
    </source>
</evidence>
<dbReference type="EMBL" id="JADGJQ010000017">
    <property type="protein sequence ID" value="KAJ3180307.1"/>
    <property type="molecule type" value="Genomic_DNA"/>
</dbReference>
<feature type="region of interest" description="Disordered" evidence="11">
    <location>
        <begin position="446"/>
        <end position="480"/>
    </location>
</feature>
<feature type="compositionally biased region" description="Polar residues" evidence="11">
    <location>
        <begin position="464"/>
        <end position="473"/>
    </location>
</feature>
<dbReference type="CDD" id="cd21673">
    <property type="entry name" value="SMP_Mdm34"/>
    <property type="match status" value="1"/>
</dbReference>
<keyword evidence="8 10" id="KW-0496">Mitochondrion</keyword>
<comment type="domain">
    <text evidence="10">Lacks alpha-helical transmembrane segments, suggesting that it resides in the membrane via beta-sheet conformations similar to those predicted for other outer membrane proteins and porin.</text>
</comment>
<comment type="subunit">
    <text evidence="10">Component of the ER-mitochondria encounter structure (ERMES) or MDM complex, composed of MMM1, MDM10, MDM12 and MDM34.</text>
</comment>
<dbReference type="Pfam" id="PF26545">
    <property type="entry name" value="Mdm34_N"/>
    <property type="match status" value="1"/>
</dbReference>
<dbReference type="GO" id="GO:0008289">
    <property type="term" value="F:lipid binding"/>
    <property type="evidence" value="ECO:0007669"/>
    <property type="project" value="UniProtKB-KW"/>
</dbReference>
<dbReference type="GO" id="GO:1990456">
    <property type="term" value="P:mitochondrion-endoplasmic reticulum membrane tethering"/>
    <property type="evidence" value="ECO:0007669"/>
    <property type="project" value="TreeGrafter"/>
</dbReference>
<evidence type="ECO:0000256" key="2">
    <source>
        <dbReference type="ARBA" id="ARBA00022448"/>
    </source>
</evidence>
<keyword evidence="5 10" id="KW-1000">Mitochondrion outer membrane</keyword>
<keyword evidence="3 10" id="KW-1134">Transmembrane beta strand</keyword>
<evidence type="ECO:0000256" key="8">
    <source>
        <dbReference type="ARBA" id="ARBA00023128"/>
    </source>
</evidence>
<gene>
    <name evidence="10 13" type="primary">MDM34</name>
    <name evidence="13" type="ORF">HDU87_002186</name>
</gene>
<proteinExistence type="inferred from homology"/>
<dbReference type="AlphaFoldDB" id="A0AAD5XRJ7"/>
<dbReference type="Proteomes" id="UP001212152">
    <property type="component" value="Unassembled WGS sequence"/>
</dbReference>
<dbReference type="InterPro" id="IPR027536">
    <property type="entry name" value="MDM34"/>
</dbReference>
<feature type="domain" description="SMP-LTD" evidence="12">
    <location>
        <begin position="1"/>
        <end position="196"/>
    </location>
</feature>
<sequence>MSFKLNWPAFSTEFLEKAKAQLNAALNKGTDSRPSNIVGDILVHSLNMGTKPPDLEILEIGELQEERFRGIFKMAYTGDAHLELVTKVQANPLHTPRMSLAINGGRDGVLAANWPLVVPMRLKISNLVLRGIIVLVVDKHKGVTLVFKNDPLEKVDVNSTFDNIPNIRRFLQLQIETQLRKMFQEDLPALIHNLSLVYFRSQAEAAGGRSTSSPTQMTDSGVHVPLYDGTDLAPKRPEVHKSMRDRWLGNDAIDCDEDDDAWVHGYMFYRNLSEICQALDLGLKNLAIPRPFLSNNAVCRSWMVDRLQGSPRETLEQRRRQINSQQRIRHSHQLKTSSRSSTSSSVRSTDTYSASSRRPSAPSSGGYGGYAAPSLCSTESSGRSRKFRSEDAISTGYSHYRRCTTRPRIPALAQKFSLFRIDFEEECQKAFHSVSLTAVNPNLRPHAPGWSNHSQHAARADSAGNPSAITPPSSHDEDEPFNFDAPLDIFALNPPPSTPAAALAAAAECMQVPSPVTLLPSDNPRAAHLANLMDANRSLAVNTPSEEIRHWAFRAHPIRFLSLMLSSSTIESATLGDKEDSVATSAQPDSGGTAKNTRKGRRPPAYSHHDPHPCTRSTFVVTPAPSRRRRNNRRGGSNSPSHSPVRTPHFAPLPTIPTHTSSFSGGHHHAANPRPGSTLATRNITKLTLPAGVSVPAHLLSPGLDQRFAEMGYHLHPA</sequence>
<dbReference type="PANTHER" id="PTHR28185">
    <property type="entry name" value="MITOCHONDRIAL DISTRIBUTION AND MORPHOLOGY PROTEIN 34"/>
    <property type="match status" value="1"/>
</dbReference>
<dbReference type="HAMAP" id="MF_03105">
    <property type="entry name" value="Mdm34"/>
    <property type="match status" value="1"/>
</dbReference>
<feature type="region of interest" description="Disordered" evidence="11">
    <location>
        <begin position="574"/>
        <end position="678"/>
    </location>
</feature>
<dbReference type="PANTHER" id="PTHR28185:SF1">
    <property type="entry name" value="MITOCHONDRIAL DISTRIBUTION AND MORPHOLOGY PROTEIN 34"/>
    <property type="match status" value="1"/>
</dbReference>
<keyword evidence="4 10" id="KW-0812">Transmembrane</keyword>
<dbReference type="InterPro" id="IPR058825">
    <property type="entry name" value="MDM34_N"/>
</dbReference>
<dbReference type="PROSITE" id="PS51847">
    <property type="entry name" value="SMP"/>
    <property type="match status" value="1"/>
</dbReference>
<keyword evidence="14" id="KW-1185">Reference proteome</keyword>
<keyword evidence="9 10" id="KW-0472">Membrane</keyword>
<comment type="caution">
    <text evidence="13">The sequence shown here is derived from an EMBL/GenBank/DDBJ whole genome shotgun (WGS) entry which is preliminary data.</text>
</comment>
<feature type="compositionally biased region" description="Low complexity" evidence="11">
    <location>
        <begin position="336"/>
        <end position="369"/>
    </location>
</feature>
<protein>
    <recommendedName>
        <fullName evidence="10">Mitochondrial distribution and morphology protein 34</fullName>
    </recommendedName>
</protein>
<dbReference type="InterPro" id="IPR031468">
    <property type="entry name" value="SMP_LBD"/>
</dbReference>
<accession>A0AAD5XRJ7</accession>
<reference evidence="13" key="1">
    <citation type="submission" date="2020-05" db="EMBL/GenBank/DDBJ databases">
        <title>Phylogenomic resolution of chytrid fungi.</title>
        <authorList>
            <person name="Stajich J.E."/>
            <person name="Amses K."/>
            <person name="Simmons R."/>
            <person name="Seto K."/>
            <person name="Myers J."/>
            <person name="Bonds A."/>
            <person name="Quandt C.A."/>
            <person name="Barry K."/>
            <person name="Liu P."/>
            <person name="Grigoriev I."/>
            <person name="Longcore J.E."/>
            <person name="James T.Y."/>
        </authorList>
    </citation>
    <scope>NUCLEOTIDE SEQUENCE</scope>
    <source>
        <strain evidence="13">JEL0379</strain>
    </source>
</reference>
<evidence type="ECO:0000259" key="12">
    <source>
        <dbReference type="PROSITE" id="PS51847"/>
    </source>
</evidence>
<evidence type="ECO:0000256" key="11">
    <source>
        <dbReference type="SAM" id="MobiDB-lite"/>
    </source>
</evidence>
<dbReference type="GO" id="GO:0015914">
    <property type="term" value="P:phospholipid transport"/>
    <property type="evidence" value="ECO:0007669"/>
    <property type="project" value="TreeGrafter"/>
</dbReference>
<feature type="compositionally biased region" description="Polar residues" evidence="11">
    <location>
        <begin position="582"/>
        <end position="595"/>
    </location>
</feature>
<keyword evidence="2" id="KW-0813">Transport</keyword>
<evidence type="ECO:0000256" key="6">
    <source>
        <dbReference type="ARBA" id="ARBA00023055"/>
    </source>
</evidence>
<evidence type="ECO:0000256" key="7">
    <source>
        <dbReference type="ARBA" id="ARBA00023121"/>
    </source>
</evidence>
<name>A0AAD5XRJ7_9FUNG</name>
<evidence type="ECO:0000256" key="4">
    <source>
        <dbReference type="ARBA" id="ARBA00022692"/>
    </source>
</evidence>
<dbReference type="GO" id="GO:0032865">
    <property type="term" value="C:ERMES complex"/>
    <property type="evidence" value="ECO:0007669"/>
    <property type="project" value="UniProtKB-UniRule"/>
</dbReference>
<feature type="region of interest" description="Disordered" evidence="11">
    <location>
        <begin position="312"/>
        <end position="369"/>
    </location>
</feature>
<comment type="function">
    <text evidence="10">Component of the ERMES/MDM complex, which serves as a molecular tether to connect the endoplasmic reticulum (ER) and mitochondria. Components of this complex are involved in the control of mitochondrial shape and protein biogenesis, and function in nonvesicular lipid trafficking between the ER and mitochondria. MDM34 is required for the interaction of the ER-resident membrane protein MMM1 and the outer mitochondrial membrane-resident beta-barrel protein MDM10.</text>
</comment>
<keyword evidence="6" id="KW-0445">Lipid transport</keyword>
<feature type="compositionally biased region" description="Low complexity" evidence="11">
    <location>
        <begin position="634"/>
        <end position="644"/>
    </location>
</feature>
<evidence type="ECO:0000313" key="13">
    <source>
        <dbReference type="EMBL" id="KAJ3180307.1"/>
    </source>
</evidence>
<comment type="subcellular location">
    <subcellularLocation>
        <location evidence="1">Membrane</location>
    </subcellularLocation>
    <subcellularLocation>
        <location evidence="10">Mitochondrion outer membrane</location>
        <topology evidence="10">Multi-pass membrane protein</topology>
    </subcellularLocation>
    <text evidence="10">The ERMES/MDM complex localizes to a few discrete foci (around 10 per single cell), that represent mitochondria-endoplasmic reticulum junctions. These foci are often found next to mtDNA nucleoids.</text>
</comment>
<evidence type="ECO:0000256" key="10">
    <source>
        <dbReference type="HAMAP-Rule" id="MF_03105"/>
    </source>
</evidence>